<dbReference type="PANTHER" id="PTHR43155">
    <property type="entry name" value="CYCLIC DI-GMP PHOSPHODIESTERASE PA4108-RELATED"/>
    <property type="match status" value="1"/>
</dbReference>
<dbReference type="SMART" id="SM00471">
    <property type="entry name" value="HDc"/>
    <property type="match status" value="1"/>
</dbReference>
<gene>
    <name evidence="2" type="ORF">MGWOODY_Mmi2353</name>
</gene>
<dbReference type="AlphaFoldDB" id="A0A161JVU6"/>
<dbReference type="Pfam" id="PF01590">
    <property type="entry name" value="GAF"/>
    <property type="match status" value="1"/>
</dbReference>
<dbReference type="InterPro" id="IPR029016">
    <property type="entry name" value="GAF-like_dom_sf"/>
</dbReference>
<protein>
    <submittedName>
        <fullName evidence="2">Adenylate cyclase</fullName>
        <ecNumber evidence="2">4.6.1.1</ecNumber>
    </submittedName>
</protein>
<organism evidence="2">
    <name type="scientific">hydrothermal vent metagenome</name>
    <dbReference type="NCBI Taxonomy" id="652676"/>
    <lineage>
        <taxon>unclassified sequences</taxon>
        <taxon>metagenomes</taxon>
        <taxon>ecological metagenomes</taxon>
    </lineage>
</organism>
<dbReference type="SUPFAM" id="SSF55781">
    <property type="entry name" value="GAF domain-like"/>
    <property type="match status" value="1"/>
</dbReference>
<reference evidence="2" key="1">
    <citation type="submission" date="2015-10" db="EMBL/GenBank/DDBJ databases">
        <authorList>
            <person name="Gilbert D.G."/>
        </authorList>
    </citation>
    <scope>NUCLEOTIDE SEQUENCE</scope>
</reference>
<name>A0A161JVU6_9ZZZZ</name>
<proteinExistence type="predicted"/>
<dbReference type="Pfam" id="PF13487">
    <property type="entry name" value="HD_5"/>
    <property type="match status" value="1"/>
</dbReference>
<evidence type="ECO:0000259" key="1">
    <source>
        <dbReference type="PROSITE" id="PS51832"/>
    </source>
</evidence>
<dbReference type="InterPro" id="IPR006674">
    <property type="entry name" value="HD_domain"/>
</dbReference>
<evidence type="ECO:0000313" key="2">
    <source>
        <dbReference type="EMBL" id="CUV08137.1"/>
    </source>
</evidence>
<dbReference type="SMART" id="SM00065">
    <property type="entry name" value="GAF"/>
    <property type="match status" value="1"/>
</dbReference>
<dbReference type="Gene3D" id="3.30.450.40">
    <property type="match status" value="1"/>
</dbReference>
<dbReference type="InterPro" id="IPR003018">
    <property type="entry name" value="GAF"/>
</dbReference>
<dbReference type="EC" id="4.6.1.1" evidence="2"/>
<dbReference type="Pfam" id="PF01966">
    <property type="entry name" value="HD"/>
    <property type="match status" value="1"/>
</dbReference>
<dbReference type="InterPro" id="IPR037522">
    <property type="entry name" value="HD_GYP_dom"/>
</dbReference>
<dbReference type="PANTHER" id="PTHR43155:SF2">
    <property type="entry name" value="CYCLIC DI-GMP PHOSPHODIESTERASE PA4108"/>
    <property type="match status" value="1"/>
</dbReference>
<dbReference type="InterPro" id="IPR003607">
    <property type="entry name" value="HD/PDEase_dom"/>
</dbReference>
<dbReference type="CDD" id="cd00077">
    <property type="entry name" value="HDc"/>
    <property type="match status" value="1"/>
</dbReference>
<dbReference type="GO" id="GO:0004016">
    <property type="term" value="F:adenylate cyclase activity"/>
    <property type="evidence" value="ECO:0007669"/>
    <property type="project" value="UniProtKB-EC"/>
</dbReference>
<keyword evidence="2" id="KW-0456">Lyase</keyword>
<dbReference type="PROSITE" id="PS51832">
    <property type="entry name" value="HD_GYP"/>
    <property type="match status" value="1"/>
</dbReference>
<dbReference type="EMBL" id="FAXC01000007">
    <property type="protein sequence ID" value="CUV08137.1"/>
    <property type="molecule type" value="Genomic_DNA"/>
</dbReference>
<dbReference type="Gene3D" id="1.10.3210.10">
    <property type="entry name" value="Hypothetical protein af1432"/>
    <property type="match status" value="2"/>
</dbReference>
<sequence>MSKKNGTGKQQSVLFSQAEIGKLLETVPSNLRGYIDSLQNQISNMSAIGLALSKEKDMDKLLEMILLEAKRISNADGGTLYMMTDDQRLKFSIMITDSLNIHMGGTSGKEIPFYPVKLYMDDGQPNKTMIAANAGLTGDTINIPDAYKAKGFDFAGTKAFDEKTGYRSKSFLTVPLKNHEDEIIGVLQLLNAQDIKTKKVIPFSGNVQKSVEALSSQAAVAITNKNLIKDLEVLFESFIKLIASAIDAKSPYTGGHCSRVPEITMMLAESVNEINDGPFAGIQFTDKEMYELKIAAWLHDCGKVATPEAVVDKGTKLETIYDRIHTVATRFEVLKRDEEIKYLKKQLKIQKDDSLIENQKKEALKKARTLYLKRIKQQEDDKSFIEESNIGGEFMSQDRKDRVNKIASYRWKDNGSPKPFFSKDEIYNLCISRGTLTPEERKIINDHIVVTIDMLEQLPYPKHLRNVPEFAGGHHEKLDGTGYPKGLNHSEMSVQAKIMAIADIFEALTARDRPYKKGKTLSQAMRILGFMKNDAHIDTELFEVFVKEKIYLKYAESFLDPEQIDEVEL</sequence>
<feature type="domain" description="HD-GYP" evidence="1">
    <location>
        <begin position="361"/>
        <end position="561"/>
    </location>
</feature>
<dbReference type="SUPFAM" id="SSF109604">
    <property type="entry name" value="HD-domain/PDEase-like"/>
    <property type="match status" value="1"/>
</dbReference>
<accession>A0A161JVU6</accession>